<evidence type="ECO:0000313" key="1">
    <source>
        <dbReference type="EMBL" id="KAJ1948005.1"/>
    </source>
</evidence>
<accession>A0ACC1JCT1</accession>
<proteinExistence type="predicted"/>
<organism evidence="1 2">
    <name type="scientific">Linderina macrospora</name>
    <dbReference type="NCBI Taxonomy" id="4868"/>
    <lineage>
        <taxon>Eukaryota</taxon>
        <taxon>Fungi</taxon>
        <taxon>Fungi incertae sedis</taxon>
        <taxon>Zoopagomycota</taxon>
        <taxon>Kickxellomycotina</taxon>
        <taxon>Kickxellomycetes</taxon>
        <taxon>Kickxellales</taxon>
        <taxon>Kickxellaceae</taxon>
        <taxon>Linderina</taxon>
    </lineage>
</organism>
<evidence type="ECO:0000313" key="2">
    <source>
        <dbReference type="Proteomes" id="UP001150603"/>
    </source>
</evidence>
<dbReference type="EMBL" id="JANBPW010000872">
    <property type="protein sequence ID" value="KAJ1948005.1"/>
    <property type="molecule type" value="Genomic_DNA"/>
</dbReference>
<comment type="caution">
    <text evidence="1">The sequence shown here is derived from an EMBL/GenBank/DDBJ whole genome shotgun (WGS) entry which is preliminary data.</text>
</comment>
<reference evidence="1" key="1">
    <citation type="submission" date="2022-07" db="EMBL/GenBank/DDBJ databases">
        <title>Phylogenomic reconstructions and comparative analyses of Kickxellomycotina fungi.</title>
        <authorList>
            <person name="Reynolds N.K."/>
            <person name="Stajich J.E."/>
            <person name="Barry K."/>
            <person name="Grigoriev I.V."/>
            <person name="Crous P."/>
            <person name="Smith M.E."/>
        </authorList>
    </citation>
    <scope>NUCLEOTIDE SEQUENCE</scope>
    <source>
        <strain evidence="1">NRRL 5244</strain>
    </source>
</reference>
<dbReference type="Proteomes" id="UP001150603">
    <property type="component" value="Unassembled WGS sequence"/>
</dbReference>
<sequence>MAVGPAGQPAPVFDDRTGGQESGGQWGSAMADIRFRVPIMNAEERERKRRVSHSAMERRRRERTNTIINDLKELIPWLRNEARLQKLEVLEQCVCYIKELQLATADAPVMHPGDAKRKRCESSRQSADAHGSPSRRRRTASPAGSRASNPPSPALSAVLAAASALDSLPLSAPRDSPVRAEQPAEQPAEEPWAPAGCELSSNDLPDLTADSATASKASSTASTITPFSGPLPKEIADSKMQQKMEFQEPHIKNSIDFLMS</sequence>
<keyword evidence="2" id="KW-1185">Reference proteome</keyword>
<protein>
    <submittedName>
        <fullName evidence="1">Uncharacterized protein</fullName>
    </submittedName>
</protein>
<gene>
    <name evidence="1" type="ORF">FBU59_001791</name>
</gene>
<name>A0ACC1JCT1_9FUNG</name>